<dbReference type="InterPro" id="IPR013325">
    <property type="entry name" value="RNA_pol_sigma_r2"/>
</dbReference>
<dbReference type="SUPFAM" id="SSF88659">
    <property type="entry name" value="Sigma3 and sigma4 domains of RNA polymerase sigma factors"/>
    <property type="match status" value="1"/>
</dbReference>
<evidence type="ECO:0000313" key="7">
    <source>
        <dbReference type="EMBL" id="HIQ62676.1"/>
    </source>
</evidence>
<comment type="caution">
    <text evidence="7">The sequence shown here is derived from an EMBL/GenBank/DDBJ whole genome shotgun (WGS) entry which is preliminary data.</text>
</comment>
<reference evidence="7" key="2">
    <citation type="journal article" date="2021" name="PeerJ">
        <title>Extensive microbial diversity within the chicken gut microbiome revealed by metagenomics and culture.</title>
        <authorList>
            <person name="Gilroy R."/>
            <person name="Ravi A."/>
            <person name="Getino M."/>
            <person name="Pursley I."/>
            <person name="Horton D.L."/>
            <person name="Alikhan N.F."/>
            <person name="Baker D."/>
            <person name="Gharbi K."/>
            <person name="Hall N."/>
            <person name="Watson M."/>
            <person name="Adriaenssens E.M."/>
            <person name="Foster-Nyarko E."/>
            <person name="Jarju S."/>
            <person name="Secka A."/>
            <person name="Antonio M."/>
            <person name="Oren A."/>
            <person name="Chaudhuri R.R."/>
            <person name="La Ragione R."/>
            <person name="Hildebrand F."/>
            <person name="Pallen M.J."/>
        </authorList>
    </citation>
    <scope>NUCLEOTIDE SEQUENCE</scope>
    <source>
        <strain evidence="7">ChiHile30-977</strain>
    </source>
</reference>
<gene>
    <name evidence="7" type="ORF">IAA66_03700</name>
</gene>
<dbReference type="Pfam" id="PF04542">
    <property type="entry name" value="Sigma70_r2"/>
    <property type="match status" value="1"/>
</dbReference>
<feature type="domain" description="RNA polymerase sigma-70 region 2" evidence="6">
    <location>
        <begin position="5"/>
        <end position="71"/>
    </location>
</feature>
<dbReference type="GO" id="GO:0016987">
    <property type="term" value="F:sigma factor activity"/>
    <property type="evidence" value="ECO:0007669"/>
    <property type="project" value="UniProtKB-KW"/>
</dbReference>
<keyword evidence="4" id="KW-0238">DNA-binding</keyword>
<dbReference type="InterPro" id="IPR039425">
    <property type="entry name" value="RNA_pol_sigma-70-like"/>
</dbReference>
<dbReference type="InterPro" id="IPR014284">
    <property type="entry name" value="RNA_pol_sigma-70_dom"/>
</dbReference>
<dbReference type="GO" id="GO:0006352">
    <property type="term" value="P:DNA-templated transcription initiation"/>
    <property type="evidence" value="ECO:0007669"/>
    <property type="project" value="InterPro"/>
</dbReference>
<dbReference type="PANTHER" id="PTHR43133">
    <property type="entry name" value="RNA POLYMERASE ECF-TYPE SIGMA FACTO"/>
    <property type="match status" value="1"/>
</dbReference>
<evidence type="ECO:0000256" key="5">
    <source>
        <dbReference type="ARBA" id="ARBA00023163"/>
    </source>
</evidence>
<accession>A0A9D1CI26</accession>
<dbReference type="InterPro" id="IPR007627">
    <property type="entry name" value="RNA_pol_sigma70_r2"/>
</dbReference>
<dbReference type="EMBL" id="DVFI01000053">
    <property type="protein sequence ID" value="HIQ62676.1"/>
    <property type="molecule type" value="Genomic_DNA"/>
</dbReference>
<evidence type="ECO:0000256" key="3">
    <source>
        <dbReference type="ARBA" id="ARBA00023082"/>
    </source>
</evidence>
<dbReference type="Gene3D" id="1.10.10.10">
    <property type="entry name" value="Winged helix-like DNA-binding domain superfamily/Winged helix DNA-binding domain"/>
    <property type="match status" value="1"/>
</dbReference>
<dbReference type="SUPFAM" id="SSF88946">
    <property type="entry name" value="Sigma2 domain of RNA polymerase sigma factors"/>
    <property type="match status" value="1"/>
</dbReference>
<comment type="similarity">
    <text evidence="1">Belongs to the sigma-70 factor family. ECF subfamily.</text>
</comment>
<evidence type="ECO:0000313" key="8">
    <source>
        <dbReference type="Proteomes" id="UP000886819"/>
    </source>
</evidence>
<dbReference type="PANTHER" id="PTHR43133:SF8">
    <property type="entry name" value="RNA POLYMERASE SIGMA FACTOR HI_1459-RELATED"/>
    <property type="match status" value="1"/>
</dbReference>
<dbReference type="InterPro" id="IPR013324">
    <property type="entry name" value="RNA_pol_sigma_r3/r4-like"/>
</dbReference>
<evidence type="ECO:0000259" key="6">
    <source>
        <dbReference type="Pfam" id="PF04542"/>
    </source>
</evidence>
<dbReference type="NCBIfam" id="TIGR02937">
    <property type="entry name" value="sigma70-ECF"/>
    <property type="match status" value="1"/>
</dbReference>
<sequence>MVEALYTLHREPLRRYCAALCKSDATAEDLLQEVFVRALCHEDALAPLDEKQRRAWLYKTARNLFFDHVRHSAMARDKQAMLAGAGREETGLETLEAGLLLACLPYDLRVLMQQRYLEGYRATELAELYGLPPSTIRGKLRQARLLLQQALREKP</sequence>
<name>A0A9D1CI26_9FIRM</name>
<keyword evidence="5" id="KW-0804">Transcription</keyword>
<dbReference type="InterPro" id="IPR036388">
    <property type="entry name" value="WH-like_DNA-bd_sf"/>
</dbReference>
<dbReference type="GO" id="GO:0003677">
    <property type="term" value="F:DNA binding"/>
    <property type="evidence" value="ECO:0007669"/>
    <property type="project" value="UniProtKB-KW"/>
</dbReference>
<proteinExistence type="inferred from homology"/>
<dbReference type="Gene3D" id="1.10.1740.10">
    <property type="match status" value="1"/>
</dbReference>
<dbReference type="AlphaFoldDB" id="A0A9D1CI26"/>
<evidence type="ECO:0000256" key="1">
    <source>
        <dbReference type="ARBA" id="ARBA00010641"/>
    </source>
</evidence>
<dbReference type="Proteomes" id="UP000886819">
    <property type="component" value="Unassembled WGS sequence"/>
</dbReference>
<evidence type="ECO:0000256" key="4">
    <source>
        <dbReference type="ARBA" id="ARBA00023125"/>
    </source>
</evidence>
<protein>
    <submittedName>
        <fullName evidence="7">Sigma-70 family RNA polymerase sigma factor</fullName>
    </submittedName>
</protein>
<reference evidence="7" key="1">
    <citation type="submission" date="2020-10" db="EMBL/GenBank/DDBJ databases">
        <authorList>
            <person name="Gilroy R."/>
        </authorList>
    </citation>
    <scope>NUCLEOTIDE SEQUENCE</scope>
    <source>
        <strain evidence="7">ChiHile30-977</strain>
    </source>
</reference>
<keyword evidence="3" id="KW-0731">Sigma factor</keyword>
<organism evidence="7 8">
    <name type="scientific">Candidatus Avichristensenella intestinipullorum</name>
    <dbReference type="NCBI Taxonomy" id="2840693"/>
    <lineage>
        <taxon>Bacteria</taxon>
        <taxon>Bacillati</taxon>
        <taxon>Bacillota</taxon>
        <taxon>Clostridia</taxon>
        <taxon>Candidatus Avichristensenella</taxon>
    </lineage>
</organism>
<evidence type="ECO:0000256" key="2">
    <source>
        <dbReference type="ARBA" id="ARBA00023015"/>
    </source>
</evidence>
<keyword evidence="2" id="KW-0805">Transcription regulation</keyword>